<protein>
    <submittedName>
        <fullName evidence="1">Uncharacterized protein</fullName>
    </submittedName>
</protein>
<comment type="caution">
    <text evidence="1">The sequence shown here is derived from an EMBL/GenBank/DDBJ whole genome shotgun (WGS) entry which is preliminary data.</text>
</comment>
<dbReference type="AlphaFoldDB" id="A0A0F9M4Q2"/>
<proteinExistence type="predicted"/>
<dbReference type="EMBL" id="LAZR01005155">
    <property type="protein sequence ID" value="KKN02385.1"/>
    <property type="molecule type" value="Genomic_DNA"/>
</dbReference>
<gene>
    <name evidence="1" type="ORF">LCGC14_1118300</name>
</gene>
<evidence type="ECO:0000313" key="1">
    <source>
        <dbReference type="EMBL" id="KKN02385.1"/>
    </source>
</evidence>
<organism evidence="1">
    <name type="scientific">marine sediment metagenome</name>
    <dbReference type="NCBI Taxonomy" id="412755"/>
    <lineage>
        <taxon>unclassified sequences</taxon>
        <taxon>metagenomes</taxon>
        <taxon>ecological metagenomes</taxon>
    </lineage>
</organism>
<accession>A0A0F9M4Q2</accession>
<reference evidence="1" key="1">
    <citation type="journal article" date="2015" name="Nature">
        <title>Complex archaea that bridge the gap between prokaryotes and eukaryotes.</title>
        <authorList>
            <person name="Spang A."/>
            <person name="Saw J.H."/>
            <person name="Jorgensen S.L."/>
            <person name="Zaremba-Niedzwiedzka K."/>
            <person name="Martijn J."/>
            <person name="Lind A.E."/>
            <person name="van Eijk R."/>
            <person name="Schleper C."/>
            <person name="Guy L."/>
            <person name="Ettema T.J."/>
        </authorList>
    </citation>
    <scope>NUCLEOTIDE SEQUENCE</scope>
</reference>
<name>A0A0F9M4Q2_9ZZZZ</name>
<sequence length="359" mass="42366">MEDDKKMRILFIRGYLSVKQYHLACALTDKYEVDCDFAHLYPSNGYDFLGSKFYYPKLKWMAKHILKNAKGESEITKHVIENDPTLPFNKIASFSKFKKDLKEYDWIYLSSYCMRFPRQLKSLNNLWVDIEDLILLREKALEKQLASEKFLIENSNFVTFGSNKELELAKLTYGLTENYATVYPRVARRTIPKIFSKKTNKFSVVVIGGFYNTGYRNYFPTIKEILKLNPDTTLTLYLVNSHNKFMWNLFKQLEVELPNFTVKPFVSYGLLKQEISKYHVGLIYLPSQYEKLSATFGMKPFEYVYAKVQPCSIGKRLIDPYNNKEFGYRCDPTNIQENFKENMKNFDYENQPSCYNDMV</sequence>